<evidence type="ECO:0000256" key="1">
    <source>
        <dbReference type="ARBA" id="ARBA00005495"/>
    </source>
</evidence>
<dbReference type="Proteomes" id="UP000241229">
    <property type="component" value="Unassembled WGS sequence"/>
</dbReference>
<feature type="domain" description="CENP-V/GFA" evidence="4">
    <location>
        <begin position="3"/>
        <end position="122"/>
    </location>
</feature>
<reference evidence="5 6" key="1">
    <citation type="submission" date="2018-03" db="EMBL/GenBank/DDBJ databases">
        <title>The draft genome of Mesorhizobium sp. 6GN-30.</title>
        <authorList>
            <person name="Liu L."/>
            <person name="Li L."/>
            <person name="Wang T."/>
            <person name="Zhang X."/>
            <person name="Liang L."/>
        </authorList>
    </citation>
    <scope>NUCLEOTIDE SEQUENCE [LARGE SCALE GENOMIC DNA]</scope>
    <source>
        <strain evidence="5 6">6GN30</strain>
    </source>
</reference>
<dbReference type="Gene3D" id="2.170.150.70">
    <property type="match status" value="1"/>
</dbReference>
<sequence>MSLRGSCHCKATVFEVTEAPTTVTRCTCSLCSKRGALWAYYQPPQFRLLTPRENVATYQWGSRTIKHHFCPVCGCGTFTDTPDFTSGEPDFDNPRVSINARLLDDFDLDAVEVVVIDGKNLW</sequence>
<comment type="caution">
    <text evidence="5">The sequence shown here is derived from an EMBL/GenBank/DDBJ whole genome shotgun (WGS) entry which is preliminary data.</text>
</comment>
<keyword evidence="2" id="KW-0479">Metal-binding</keyword>
<evidence type="ECO:0000259" key="4">
    <source>
        <dbReference type="PROSITE" id="PS51891"/>
    </source>
</evidence>
<dbReference type="SUPFAM" id="SSF51316">
    <property type="entry name" value="Mss4-like"/>
    <property type="match status" value="1"/>
</dbReference>
<dbReference type="InterPro" id="IPR011057">
    <property type="entry name" value="Mss4-like_sf"/>
</dbReference>
<dbReference type="Pfam" id="PF04828">
    <property type="entry name" value="GFA"/>
    <property type="match status" value="1"/>
</dbReference>
<dbReference type="InterPro" id="IPR052355">
    <property type="entry name" value="CENP-V-like"/>
</dbReference>
<evidence type="ECO:0000256" key="3">
    <source>
        <dbReference type="ARBA" id="ARBA00022833"/>
    </source>
</evidence>
<dbReference type="RefSeq" id="WP_106774657.1">
    <property type="nucleotide sequence ID" value="NZ_PXYK01000028.1"/>
</dbReference>
<proteinExistence type="inferred from homology"/>
<organism evidence="5 6">
    <name type="scientific">Kumtagia ephedrae</name>
    <dbReference type="NCBI Taxonomy" id="2116701"/>
    <lineage>
        <taxon>Bacteria</taxon>
        <taxon>Pseudomonadati</taxon>
        <taxon>Pseudomonadota</taxon>
        <taxon>Alphaproteobacteria</taxon>
        <taxon>Hyphomicrobiales</taxon>
        <taxon>Phyllobacteriaceae</taxon>
        <taxon>Kumtagia</taxon>
    </lineage>
</organism>
<dbReference type="PANTHER" id="PTHR28620">
    <property type="entry name" value="CENTROMERE PROTEIN V"/>
    <property type="match status" value="1"/>
</dbReference>
<dbReference type="OrthoDB" id="9805575at2"/>
<protein>
    <submittedName>
        <fullName evidence="5">Aldehyde-activating protein</fullName>
    </submittedName>
</protein>
<dbReference type="GO" id="GO:0016846">
    <property type="term" value="F:carbon-sulfur lyase activity"/>
    <property type="evidence" value="ECO:0007669"/>
    <property type="project" value="InterPro"/>
</dbReference>
<evidence type="ECO:0000313" key="5">
    <source>
        <dbReference type="EMBL" id="PSJ54967.1"/>
    </source>
</evidence>
<dbReference type="InterPro" id="IPR006913">
    <property type="entry name" value="CENP-V/GFA"/>
</dbReference>
<dbReference type="EMBL" id="PXYK01000028">
    <property type="protein sequence ID" value="PSJ54967.1"/>
    <property type="molecule type" value="Genomic_DNA"/>
</dbReference>
<gene>
    <name evidence="5" type="ORF">C7I84_23490</name>
</gene>
<dbReference type="GO" id="GO:0046872">
    <property type="term" value="F:metal ion binding"/>
    <property type="evidence" value="ECO:0007669"/>
    <property type="project" value="UniProtKB-KW"/>
</dbReference>
<comment type="similarity">
    <text evidence="1">Belongs to the Gfa family.</text>
</comment>
<evidence type="ECO:0000313" key="6">
    <source>
        <dbReference type="Proteomes" id="UP000241229"/>
    </source>
</evidence>
<dbReference type="PROSITE" id="PS51891">
    <property type="entry name" value="CENP_V_GFA"/>
    <property type="match status" value="1"/>
</dbReference>
<name>A0A2P7RXL4_9HYPH</name>
<keyword evidence="3" id="KW-0862">Zinc</keyword>
<dbReference type="PANTHER" id="PTHR28620:SF1">
    <property type="entry name" value="CENP-V_GFA DOMAIN-CONTAINING PROTEIN"/>
    <property type="match status" value="1"/>
</dbReference>
<dbReference type="AlphaFoldDB" id="A0A2P7RXL4"/>
<keyword evidence="6" id="KW-1185">Reference proteome</keyword>
<accession>A0A2P7RXL4</accession>
<evidence type="ECO:0000256" key="2">
    <source>
        <dbReference type="ARBA" id="ARBA00022723"/>
    </source>
</evidence>